<dbReference type="Pfam" id="PF08859">
    <property type="entry name" value="DGC"/>
    <property type="match status" value="1"/>
</dbReference>
<organism evidence="1">
    <name type="scientific">mine drainage metagenome</name>
    <dbReference type="NCBI Taxonomy" id="410659"/>
    <lineage>
        <taxon>unclassified sequences</taxon>
        <taxon>metagenomes</taxon>
        <taxon>ecological metagenomes</taxon>
    </lineage>
</organism>
<accession>A0A1J5PHG6</accession>
<dbReference type="InterPro" id="IPR014958">
    <property type="entry name" value="DGC"/>
</dbReference>
<gene>
    <name evidence="1" type="ORF">GALL_514570</name>
</gene>
<protein>
    <submittedName>
        <fullName evidence="1">DGC domain protein</fullName>
    </submittedName>
</protein>
<dbReference type="EMBL" id="MLJW01006230">
    <property type="protein sequence ID" value="OIQ66972.1"/>
    <property type="molecule type" value="Genomic_DNA"/>
</dbReference>
<comment type="caution">
    <text evidence="1">The sequence shown here is derived from an EMBL/GenBank/DDBJ whole genome shotgun (WGS) entry which is preliminary data.</text>
</comment>
<reference evidence="1" key="1">
    <citation type="submission" date="2016-10" db="EMBL/GenBank/DDBJ databases">
        <title>Sequence of Gallionella enrichment culture.</title>
        <authorList>
            <person name="Poehlein A."/>
            <person name="Muehling M."/>
            <person name="Daniel R."/>
        </authorList>
    </citation>
    <scope>NUCLEOTIDE SEQUENCE</scope>
</reference>
<dbReference type="AlphaFoldDB" id="A0A1J5PHG6"/>
<evidence type="ECO:0000313" key="1">
    <source>
        <dbReference type="EMBL" id="OIQ66972.1"/>
    </source>
</evidence>
<name>A0A1J5PHG6_9ZZZZ</name>
<proteinExistence type="predicted"/>
<sequence>MVAIDGCVLACARHSLVRHGVEPTRHLRLDRHGIRKVYGADFDPQDVEKSYAELRRLLEELE</sequence>